<gene>
    <name evidence="2" type="ORF">HDA39_002352</name>
</gene>
<dbReference type="InterPro" id="IPR038020">
    <property type="entry name" value="MbtH-like_sf"/>
</dbReference>
<proteinExistence type="predicted"/>
<dbReference type="AlphaFoldDB" id="A0A7W9J650"/>
<dbReference type="GO" id="GO:0005829">
    <property type="term" value="C:cytosol"/>
    <property type="evidence" value="ECO:0007669"/>
    <property type="project" value="TreeGrafter"/>
</dbReference>
<dbReference type="RefSeq" id="WP_184795243.1">
    <property type="nucleotide sequence ID" value="NZ_JACHMY010000001.1"/>
</dbReference>
<keyword evidence="3" id="KW-1185">Reference proteome</keyword>
<feature type="domain" description="MbtH-like" evidence="1">
    <location>
        <begin position="7"/>
        <end position="57"/>
    </location>
</feature>
<dbReference type="PANTHER" id="PTHR38444:SF1">
    <property type="entry name" value="ENTEROBACTIN BIOSYNTHESIS PROTEIN YBDZ"/>
    <property type="match status" value="1"/>
</dbReference>
<evidence type="ECO:0000313" key="3">
    <source>
        <dbReference type="Proteomes" id="UP000549971"/>
    </source>
</evidence>
<dbReference type="Proteomes" id="UP000549971">
    <property type="component" value="Unassembled WGS sequence"/>
</dbReference>
<evidence type="ECO:0000259" key="1">
    <source>
        <dbReference type="SMART" id="SM00923"/>
    </source>
</evidence>
<dbReference type="SUPFAM" id="SSF160582">
    <property type="entry name" value="MbtH-like"/>
    <property type="match status" value="1"/>
</dbReference>
<accession>A0A7W9J650</accession>
<dbReference type="GO" id="GO:0019290">
    <property type="term" value="P:siderophore biosynthetic process"/>
    <property type="evidence" value="ECO:0007669"/>
    <property type="project" value="TreeGrafter"/>
</dbReference>
<evidence type="ECO:0000313" key="2">
    <source>
        <dbReference type="EMBL" id="MBB5835618.1"/>
    </source>
</evidence>
<dbReference type="InterPro" id="IPR037407">
    <property type="entry name" value="MLP_fam"/>
</dbReference>
<dbReference type="SMART" id="SM00923">
    <property type="entry name" value="MbtH"/>
    <property type="match status" value="1"/>
</dbReference>
<dbReference type="PANTHER" id="PTHR38444">
    <property type="entry name" value="ENTEROBACTIN BIOSYNTHESIS PROTEIN YBDZ"/>
    <property type="match status" value="1"/>
</dbReference>
<comment type="caution">
    <text evidence="2">The sequence shown here is derived from an EMBL/GenBank/DDBJ whole genome shotgun (WGS) entry which is preliminary data.</text>
</comment>
<organism evidence="2 3">
    <name type="scientific">Kribbella italica</name>
    <dbReference type="NCBI Taxonomy" id="1540520"/>
    <lineage>
        <taxon>Bacteria</taxon>
        <taxon>Bacillati</taxon>
        <taxon>Actinomycetota</taxon>
        <taxon>Actinomycetes</taxon>
        <taxon>Propionibacteriales</taxon>
        <taxon>Kribbellaceae</taxon>
        <taxon>Kribbella</taxon>
    </lineage>
</organism>
<name>A0A7W9J650_9ACTN</name>
<reference evidence="2 3" key="1">
    <citation type="submission" date="2020-08" db="EMBL/GenBank/DDBJ databases">
        <title>Sequencing the genomes of 1000 actinobacteria strains.</title>
        <authorList>
            <person name="Klenk H.-P."/>
        </authorList>
    </citation>
    <scope>NUCLEOTIDE SEQUENCE [LARGE SCALE GENOMIC DNA]</scope>
    <source>
        <strain evidence="2 3">DSM 28967</strain>
    </source>
</reference>
<dbReference type="Pfam" id="PF03621">
    <property type="entry name" value="MbtH"/>
    <property type="match status" value="1"/>
</dbReference>
<dbReference type="InterPro" id="IPR005153">
    <property type="entry name" value="MbtH-like_dom"/>
</dbReference>
<protein>
    <submittedName>
        <fullName evidence="2">MbtH protein</fullName>
    </submittedName>
</protein>
<dbReference type="Gene3D" id="3.90.820.10">
    <property type="entry name" value="Structural Genomics, Unknown Function 30-nov-00 1gh9 Mol_id"/>
    <property type="match status" value="1"/>
</dbReference>
<dbReference type="EMBL" id="JACHMY010000001">
    <property type="protein sequence ID" value="MBB5835618.1"/>
    <property type="molecule type" value="Genomic_DNA"/>
</dbReference>
<sequence length="74" mass="8442">MSDRTTNPFESEDATYVILVNAEQQHSLWPDFAAVPAGWDQVFGPDSRQACLEFVEKNWTDITPLSLQAQESRR</sequence>